<protein>
    <submittedName>
        <fullName evidence="2">Permease</fullName>
    </submittedName>
</protein>
<dbReference type="eggNOG" id="COG0659">
    <property type="taxonomic scope" value="Bacteria"/>
</dbReference>
<dbReference type="STRING" id="1042163.BRLA_c046150"/>
<sequence length="353" mass="36428">MEWKDIIAALSVVLNGLPQGLLALSLGFASVPTALAFLIGAIGNTITGSVAVVSYQVETIALAGTLGKTMRDRLSMIFVGGAIMATIGLFGFLEKIVSFIGPVITSGMMAGVGIMLARVSWDMARNNMPVGIVSMSTGLLTYFVTRDLVYTVTISVLISSLISLLLKQGNTIKPLENDRFAFQKPRFSAGILRGAMAMVCLNIGANIAFGQINGEIAKTDVNIDTLSVISSVADMVSALFGGAPVEAIISATAGAPHPVASGVLMMVVMAGILLAGLLPKIGRYIPSESISGFLFVLGAIVTVPTNAISALTGGEASSSLIGGITMVVTSISDPFFGMLAGLLMRALISLFGM</sequence>
<keyword evidence="3" id="KW-1185">Reference proteome</keyword>
<dbReference type="Proteomes" id="UP000005850">
    <property type="component" value="Chromosome"/>
</dbReference>
<name>A0A075RCF6_BRELA</name>
<feature type="transmembrane region" description="Helical" evidence="1">
    <location>
        <begin position="126"/>
        <end position="143"/>
    </location>
</feature>
<organism evidence="2 3">
    <name type="scientific">Brevibacillus laterosporus LMG 15441</name>
    <dbReference type="NCBI Taxonomy" id="1042163"/>
    <lineage>
        <taxon>Bacteria</taxon>
        <taxon>Bacillati</taxon>
        <taxon>Bacillota</taxon>
        <taxon>Bacilli</taxon>
        <taxon>Bacillales</taxon>
        <taxon>Paenibacillaceae</taxon>
        <taxon>Brevibacillus</taxon>
    </lineage>
</organism>
<dbReference type="RefSeq" id="WP_003334042.1">
    <property type="nucleotide sequence ID" value="NZ_CP007806.1"/>
</dbReference>
<dbReference type="EMBL" id="CP007806">
    <property type="protein sequence ID" value="AIG28878.1"/>
    <property type="molecule type" value="Genomic_DNA"/>
</dbReference>
<feature type="transmembrane region" description="Helical" evidence="1">
    <location>
        <begin position="33"/>
        <end position="53"/>
    </location>
</feature>
<keyword evidence="1" id="KW-1133">Transmembrane helix</keyword>
<feature type="transmembrane region" description="Helical" evidence="1">
    <location>
        <begin position="259"/>
        <end position="278"/>
    </location>
</feature>
<evidence type="ECO:0000313" key="3">
    <source>
        <dbReference type="Proteomes" id="UP000005850"/>
    </source>
</evidence>
<evidence type="ECO:0000256" key="1">
    <source>
        <dbReference type="SAM" id="Phobius"/>
    </source>
</evidence>
<keyword evidence="1" id="KW-0812">Transmembrane</keyword>
<dbReference type="HOGENOM" id="CLU_782333_0_0_9"/>
<accession>A0A075RCF6</accession>
<feature type="transmembrane region" description="Helical" evidence="1">
    <location>
        <begin position="99"/>
        <end position="119"/>
    </location>
</feature>
<keyword evidence="1" id="KW-0472">Membrane</keyword>
<reference evidence="2 3" key="1">
    <citation type="journal article" date="2011" name="J. Bacteriol.">
        <title>Genome sequence of Brevibacillus laterosporus LMG 15441, a pathogen of invertebrates.</title>
        <authorList>
            <person name="Djukic M."/>
            <person name="Poehlein A."/>
            <person name="Thurmer A."/>
            <person name="Daniel R."/>
        </authorList>
    </citation>
    <scope>NUCLEOTIDE SEQUENCE [LARGE SCALE GENOMIC DNA]</scope>
    <source>
        <strain evidence="2 3">LMG 15441</strain>
    </source>
</reference>
<feature type="transmembrane region" description="Helical" evidence="1">
    <location>
        <begin position="74"/>
        <end position="93"/>
    </location>
</feature>
<proteinExistence type="predicted"/>
<evidence type="ECO:0000313" key="2">
    <source>
        <dbReference type="EMBL" id="AIG28878.1"/>
    </source>
</evidence>
<feature type="transmembrane region" description="Helical" evidence="1">
    <location>
        <begin position="187"/>
        <end position="209"/>
    </location>
</feature>
<feature type="transmembrane region" description="Helical" evidence="1">
    <location>
        <begin position="149"/>
        <end position="166"/>
    </location>
</feature>
<gene>
    <name evidence="2" type="ORF">BRLA_c046150</name>
</gene>
<feature type="transmembrane region" description="Helical" evidence="1">
    <location>
        <begin position="290"/>
        <end position="308"/>
    </location>
</feature>
<dbReference type="AlphaFoldDB" id="A0A075RCF6"/>
<feature type="transmembrane region" description="Helical" evidence="1">
    <location>
        <begin position="320"/>
        <end position="343"/>
    </location>
</feature>
<dbReference type="KEGG" id="blr:BRLA_c046150"/>